<protein>
    <submittedName>
        <fullName evidence="2">EAL domain-containing protein</fullName>
    </submittedName>
</protein>
<dbReference type="Gene3D" id="3.20.20.450">
    <property type="entry name" value="EAL domain"/>
    <property type="match status" value="1"/>
</dbReference>
<dbReference type="SMART" id="SM00052">
    <property type="entry name" value="EAL"/>
    <property type="match status" value="1"/>
</dbReference>
<proteinExistence type="predicted"/>
<dbReference type="PROSITE" id="PS50883">
    <property type="entry name" value="EAL"/>
    <property type="match status" value="1"/>
</dbReference>
<dbReference type="PANTHER" id="PTHR33121:SF70">
    <property type="entry name" value="SIGNALING PROTEIN YKOW"/>
    <property type="match status" value="1"/>
</dbReference>
<reference evidence="2 3" key="1">
    <citation type="submission" date="2018-09" db="EMBL/GenBank/DDBJ databases">
        <authorList>
            <person name="Zhu H."/>
        </authorList>
    </citation>
    <scope>NUCLEOTIDE SEQUENCE [LARGE SCALE GENOMIC DNA]</scope>
    <source>
        <strain evidence="2 3">K1S02-61</strain>
    </source>
</reference>
<accession>A0A418XTG1</accession>
<comment type="caution">
    <text evidence="2">The sequence shown here is derived from an EMBL/GenBank/DDBJ whole genome shotgun (WGS) entry which is preliminary data.</text>
</comment>
<dbReference type="InterPro" id="IPR050706">
    <property type="entry name" value="Cyclic-di-GMP_PDE-like"/>
</dbReference>
<dbReference type="Proteomes" id="UP000284006">
    <property type="component" value="Unassembled WGS sequence"/>
</dbReference>
<dbReference type="AlphaFoldDB" id="A0A418XTG1"/>
<dbReference type="EMBL" id="QYUP01000111">
    <property type="protein sequence ID" value="RJG15885.1"/>
    <property type="molecule type" value="Genomic_DNA"/>
</dbReference>
<dbReference type="Pfam" id="PF00563">
    <property type="entry name" value="EAL"/>
    <property type="match status" value="1"/>
</dbReference>
<feature type="domain" description="EAL" evidence="1">
    <location>
        <begin position="1"/>
        <end position="186"/>
    </location>
</feature>
<keyword evidence="3" id="KW-1185">Reference proteome</keyword>
<dbReference type="InterPro" id="IPR001633">
    <property type="entry name" value="EAL_dom"/>
</dbReference>
<dbReference type="SUPFAM" id="SSF141868">
    <property type="entry name" value="EAL domain-like"/>
    <property type="match status" value="1"/>
</dbReference>
<dbReference type="InterPro" id="IPR035919">
    <property type="entry name" value="EAL_sf"/>
</dbReference>
<dbReference type="PANTHER" id="PTHR33121">
    <property type="entry name" value="CYCLIC DI-GMP PHOSPHODIESTERASE PDEF"/>
    <property type="match status" value="1"/>
</dbReference>
<evidence type="ECO:0000313" key="2">
    <source>
        <dbReference type="EMBL" id="RJG15885.1"/>
    </source>
</evidence>
<dbReference type="CDD" id="cd01948">
    <property type="entry name" value="EAL"/>
    <property type="match status" value="1"/>
</dbReference>
<dbReference type="OrthoDB" id="9813903at2"/>
<name>A0A418XTG1_9BURK</name>
<sequence>MDLVAELHAREALDRSRLPADYRGGQRIARQFLNTDVRALVRDVLEETGFPAQYLELELTESALMERGDEAMSMLNGLRELGVHLAIDDFGTGYSSLAYLKHFPLDVLKIDRSFVKDIPRYPDDVAIATAIVTMGHTLGFKVLAEGVESEEQRVFLAERGCDSYQGYLKSRPVPAADFERMFAPTAALP</sequence>
<evidence type="ECO:0000259" key="1">
    <source>
        <dbReference type="PROSITE" id="PS50883"/>
    </source>
</evidence>
<gene>
    <name evidence="2" type="ORF">D3872_11795</name>
</gene>
<organism evidence="2 3">
    <name type="scientific">Massilia cavernae</name>
    <dbReference type="NCBI Taxonomy" id="2320864"/>
    <lineage>
        <taxon>Bacteria</taxon>
        <taxon>Pseudomonadati</taxon>
        <taxon>Pseudomonadota</taxon>
        <taxon>Betaproteobacteria</taxon>
        <taxon>Burkholderiales</taxon>
        <taxon>Oxalobacteraceae</taxon>
        <taxon>Telluria group</taxon>
        <taxon>Massilia</taxon>
    </lineage>
</organism>
<dbReference type="GO" id="GO:0071111">
    <property type="term" value="F:cyclic-guanylate-specific phosphodiesterase activity"/>
    <property type="evidence" value="ECO:0007669"/>
    <property type="project" value="InterPro"/>
</dbReference>
<evidence type="ECO:0000313" key="3">
    <source>
        <dbReference type="Proteomes" id="UP000284006"/>
    </source>
</evidence>